<dbReference type="EMBL" id="VNKQ01000014">
    <property type="protein sequence ID" value="KAG0646743.1"/>
    <property type="molecule type" value="Genomic_DNA"/>
</dbReference>
<feature type="region of interest" description="Disordered" evidence="1">
    <location>
        <begin position="212"/>
        <end position="235"/>
    </location>
</feature>
<feature type="transmembrane region" description="Helical" evidence="2">
    <location>
        <begin position="7"/>
        <end position="25"/>
    </location>
</feature>
<feature type="region of interest" description="Disordered" evidence="1">
    <location>
        <begin position="265"/>
        <end position="311"/>
    </location>
</feature>
<dbReference type="Pfam" id="PF06101">
    <property type="entry name" value="Vps62"/>
    <property type="match status" value="1"/>
</dbReference>
<dbReference type="Proteomes" id="UP000785200">
    <property type="component" value="Unassembled WGS sequence"/>
</dbReference>
<evidence type="ECO:0000313" key="4">
    <source>
        <dbReference type="Proteomes" id="UP000785200"/>
    </source>
</evidence>
<feature type="compositionally biased region" description="Acidic residues" evidence="1">
    <location>
        <begin position="225"/>
        <end position="235"/>
    </location>
</feature>
<gene>
    <name evidence="3" type="ORF">D0Z07_6171</name>
</gene>
<evidence type="ECO:0000313" key="3">
    <source>
        <dbReference type="EMBL" id="KAG0646743.1"/>
    </source>
</evidence>
<keyword evidence="2" id="KW-0812">Transmembrane</keyword>
<keyword evidence="2" id="KW-0472">Membrane</keyword>
<protein>
    <submittedName>
        <fullName evidence="3">Topoisomerase I damage affected 6</fullName>
    </submittedName>
</protein>
<reference evidence="3" key="1">
    <citation type="submission" date="2019-07" db="EMBL/GenBank/DDBJ databases">
        <title>Hyphodiscus hymeniophilus genome sequencing and assembly.</title>
        <authorList>
            <person name="Kramer G."/>
            <person name="Nodwell J."/>
        </authorList>
    </citation>
    <scope>NUCLEOTIDE SEQUENCE</scope>
    <source>
        <strain evidence="3">ATCC 34498</strain>
    </source>
</reference>
<proteinExistence type="predicted"/>
<organism evidence="3 4">
    <name type="scientific">Hyphodiscus hymeniophilus</name>
    <dbReference type="NCBI Taxonomy" id="353542"/>
    <lineage>
        <taxon>Eukaryota</taxon>
        <taxon>Fungi</taxon>
        <taxon>Dikarya</taxon>
        <taxon>Ascomycota</taxon>
        <taxon>Pezizomycotina</taxon>
        <taxon>Leotiomycetes</taxon>
        <taxon>Helotiales</taxon>
        <taxon>Hyphodiscaceae</taxon>
        <taxon>Hyphodiscus</taxon>
    </lineage>
</organism>
<name>A0A9P6VF89_9HELO</name>
<keyword evidence="4" id="KW-1185">Reference proteome</keyword>
<sequence>MYHLQRIVIVLVLVVGAWFGLTALHQHLEPNKHKTEEQREDARWIATSKYWLDRNACRWMGLCGLAHYHPDPAAGSKRYKPREDLRRRGRIELTNEVNDVEEEHDWSYAGWGDGFGEEGKLSPEDFSDDERVLKDVPQFVLDAAPLIHLYSKEEFWPSDIAEHLLHTEPFTNHTTLNLTHHTVHNLHELNEGRRGRYVFMQSQDDVEARPSWLGSTYNIPKPYPEDDEKEDDDEEEIYPEFVEAEITREDAETWYDPYGAGEKGAGEKIADPISSASFRVQKQDAGRPSRRNRRGQPLLMPPTIPQPLQSGRSPAPAILIMIDKGHGILDAFWFYFYSYNLGTTVFNIRFGNHIGDWEHSLIRFHNGVPKAVFFSAHSGGTAYSYNAVEKGKGPGREGRPVLYSAFGSHAMYAMPGKHPYVLPFGILADVTDRGPLWDPALNYYAYHFNTTPTHDQDAKSLTTNVPLADRKQSLQPASSNPNAPTGWFWFTGHWGDKFYELYDWRQWRFVGQYHYVNGPLGPRFKNLGRSKVCQSGFTCTILDSIEEGRKKSWLSRRSVGAVTPVSLRAGEDDDVE</sequence>
<evidence type="ECO:0000256" key="2">
    <source>
        <dbReference type="SAM" id="Phobius"/>
    </source>
</evidence>
<dbReference type="PANTHER" id="PTHR48172:SF2">
    <property type="entry name" value="VACUOLAR PROTEIN SORTING PROTEIN 62"/>
    <property type="match status" value="1"/>
</dbReference>
<dbReference type="InterPro" id="IPR009291">
    <property type="entry name" value="Vps62"/>
</dbReference>
<accession>A0A9P6VF89</accession>
<keyword evidence="2" id="KW-1133">Transmembrane helix</keyword>
<dbReference type="AlphaFoldDB" id="A0A9P6VF89"/>
<dbReference type="PANTHER" id="PTHR48172">
    <property type="match status" value="1"/>
</dbReference>
<comment type="caution">
    <text evidence="3">The sequence shown here is derived from an EMBL/GenBank/DDBJ whole genome shotgun (WGS) entry which is preliminary data.</text>
</comment>
<evidence type="ECO:0000256" key="1">
    <source>
        <dbReference type="SAM" id="MobiDB-lite"/>
    </source>
</evidence>
<dbReference type="OrthoDB" id="188042at2759"/>